<keyword evidence="5 8" id="KW-0378">Hydrolase</keyword>
<comment type="pathway">
    <text evidence="1 8">Amino-acid biosynthesis; L-histidine biosynthesis; L-histidine from 5-phospho-alpha-D-ribose 1-diphosphate: step 8/9.</text>
</comment>
<dbReference type="Pfam" id="PF13263">
    <property type="entry name" value="PHP_C"/>
    <property type="match status" value="1"/>
</dbReference>
<organism evidence="10 11">
    <name type="scientific">Desulfoprunum benzoelyticum</name>
    <dbReference type="NCBI Taxonomy" id="1506996"/>
    <lineage>
        <taxon>Bacteria</taxon>
        <taxon>Pseudomonadati</taxon>
        <taxon>Thermodesulfobacteriota</taxon>
        <taxon>Desulfobulbia</taxon>
        <taxon>Desulfobulbales</taxon>
        <taxon>Desulfobulbaceae</taxon>
        <taxon>Desulfoprunum</taxon>
    </lineage>
</organism>
<protein>
    <recommendedName>
        <fullName evidence="3 8">Histidinol-phosphatase</fullName>
        <shortName evidence="8">HolPase</shortName>
        <ecNumber evidence="3 8">3.1.3.15</ecNumber>
    </recommendedName>
</protein>
<keyword evidence="4 8" id="KW-0028">Amino-acid biosynthesis</keyword>
<gene>
    <name evidence="10" type="ORF">HNQ81_001322</name>
</gene>
<dbReference type="GO" id="GO:0005737">
    <property type="term" value="C:cytoplasm"/>
    <property type="evidence" value="ECO:0007669"/>
    <property type="project" value="TreeGrafter"/>
</dbReference>
<dbReference type="GO" id="GO:0000105">
    <property type="term" value="P:L-histidine biosynthetic process"/>
    <property type="evidence" value="ECO:0007669"/>
    <property type="project" value="UniProtKB-UniRule"/>
</dbReference>
<name>A0A840V387_9BACT</name>
<dbReference type="EMBL" id="JACHEO010000005">
    <property type="protein sequence ID" value="MBB5347601.1"/>
    <property type="molecule type" value="Genomic_DNA"/>
</dbReference>
<evidence type="ECO:0000256" key="4">
    <source>
        <dbReference type="ARBA" id="ARBA00022605"/>
    </source>
</evidence>
<evidence type="ECO:0000256" key="3">
    <source>
        <dbReference type="ARBA" id="ARBA00013085"/>
    </source>
</evidence>
<dbReference type="Proteomes" id="UP000539642">
    <property type="component" value="Unassembled WGS sequence"/>
</dbReference>
<evidence type="ECO:0000256" key="1">
    <source>
        <dbReference type="ARBA" id="ARBA00004970"/>
    </source>
</evidence>
<dbReference type="UniPathway" id="UPA00031">
    <property type="reaction ID" value="UER00013"/>
</dbReference>
<evidence type="ECO:0000259" key="9">
    <source>
        <dbReference type="Pfam" id="PF02811"/>
    </source>
</evidence>
<comment type="similarity">
    <text evidence="2 8">Belongs to the PHP hydrolase family. HisK subfamily.</text>
</comment>
<dbReference type="InterPro" id="IPR004013">
    <property type="entry name" value="PHP_dom"/>
</dbReference>
<evidence type="ECO:0000313" key="11">
    <source>
        <dbReference type="Proteomes" id="UP000539642"/>
    </source>
</evidence>
<evidence type="ECO:0000256" key="6">
    <source>
        <dbReference type="ARBA" id="ARBA00023102"/>
    </source>
</evidence>
<feature type="domain" description="PHP" evidence="9">
    <location>
        <begin position="13"/>
        <end position="213"/>
    </location>
</feature>
<dbReference type="GO" id="GO:0004401">
    <property type="term" value="F:histidinol-phosphatase activity"/>
    <property type="evidence" value="ECO:0007669"/>
    <property type="project" value="UniProtKB-UniRule"/>
</dbReference>
<evidence type="ECO:0000256" key="7">
    <source>
        <dbReference type="ARBA" id="ARBA00049158"/>
    </source>
</evidence>
<dbReference type="InterPro" id="IPR016195">
    <property type="entry name" value="Pol/histidinol_Pase-like"/>
</dbReference>
<proteinExistence type="inferred from homology"/>
<dbReference type="EC" id="3.1.3.15" evidence="3 8"/>
<evidence type="ECO:0000313" key="10">
    <source>
        <dbReference type="EMBL" id="MBB5347601.1"/>
    </source>
</evidence>
<dbReference type="NCBIfam" id="TIGR01856">
    <property type="entry name" value="hisJ_fam"/>
    <property type="match status" value="1"/>
</dbReference>
<evidence type="ECO:0000256" key="2">
    <source>
        <dbReference type="ARBA" id="ARBA00009152"/>
    </source>
</evidence>
<comment type="caution">
    <text evidence="10">The sequence shown here is derived from an EMBL/GenBank/DDBJ whole genome shotgun (WGS) entry which is preliminary data.</text>
</comment>
<dbReference type="SUPFAM" id="SSF89550">
    <property type="entry name" value="PHP domain-like"/>
    <property type="match status" value="1"/>
</dbReference>
<dbReference type="Pfam" id="PF02811">
    <property type="entry name" value="PHP"/>
    <property type="match status" value="1"/>
</dbReference>
<sequence length="267" mass="30332">MPVPTPAIDISCDGHIHTRLCHHASGEMEDYVRSAIAKGLRKIFFLEHMEDGVNYTEVTWLNEDDFDAYFAEGQRLQRIYHDRIDIGLGVEVGYNPEHVDQLRDRLARRPWDRIGLSFHYARLSANEPHLNLLSRRSENISRAREFGAETLLSRYLDTLIEAVTRLPADVLCHLDAALRYLPELTWTPDHLEQIDILLSLVKGNRLRLEINTSGLPIRGEPFPSSLILRKAINLGIPLVAGSDAHRPEDVGRHFDGIKDHLGKAVSL</sequence>
<dbReference type="CDD" id="cd12110">
    <property type="entry name" value="PHP_HisPPase_Hisj_like"/>
    <property type="match status" value="1"/>
</dbReference>
<dbReference type="Gene3D" id="3.20.20.140">
    <property type="entry name" value="Metal-dependent hydrolases"/>
    <property type="match status" value="1"/>
</dbReference>
<evidence type="ECO:0000256" key="8">
    <source>
        <dbReference type="RuleBase" id="RU366003"/>
    </source>
</evidence>
<comment type="catalytic activity">
    <reaction evidence="7 8">
        <text>L-histidinol phosphate + H2O = L-histidinol + phosphate</text>
        <dbReference type="Rhea" id="RHEA:14465"/>
        <dbReference type="ChEBI" id="CHEBI:15377"/>
        <dbReference type="ChEBI" id="CHEBI:43474"/>
        <dbReference type="ChEBI" id="CHEBI:57699"/>
        <dbReference type="ChEBI" id="CHEBI:57980"/>
        <dbReference type="EC" id="3.1.3.15"/>
    </reaction>
</comment>
<dbReference type="AlphaFoldDB" id="A0A840V387"/>
<keyword evidence="6 8" id="KW-0368">Histidine biosynthesis</keyword>
<dbReference type="PANTHER" id="PTHR21039:SF0">
    <property type="entry name" value="HISTIDINOL-PHOSPHATASE"/>
    <property type="match status" value="1"/>
</dbReference>
<dbReference type="RefSeq" id="WP_183349500.1">
    <property type="nucleotide sequence ID" value="NZ_JACHEO010000005.1"/>
</dbReference>
<reference evidence="10 11" key="1">
    <citation type="submission" date="2020-08" db="EMBL/GenBank/DDBJ databases">
        <title>Genomic Encyclopedia of Type Strains, Phase IV (KMG-IV): sequencing the most valuable type-strain genomes for metagenomic binning, comparative biology and taxonomic classification.</title>
        <authorList>
            <person name="Goeker M."/>
        </authorList>
    </citation>
    <scope>NUCLEOTIDE SEQUENCE [LARGE SCALE GENOMIC DNA]</scope>
    <source>
        <strain evidence="10 11">DSM 28570</strain>
    </source>
</reference>
<accession>A0A840V387</accession>
<keyword evidence="11" id="KW-1185">Reference proteome</keyword>
<dbReference type="InterPro" id="IPR010140">
    <property type="entry name" value="Histidinol_P_phosphatase_HisJ"/>
</dbReference>
<dbReference type="PANTHER" id="PTHR21039">
    <property type="entry name" value="HISTIDINOL PHOSPHATASE-RELATED"/>
    <property type="match status" value="1"/>
</dbReference>
<evidence type="ECO:0000256" key="5">
    <source>
        <dbReference type="ARBA" id="ARBA00022801"/>
    </source>
</evidence>